<comment type="catalytic activity">
    <reaction evidence="11">
        <text>ATP + H2O = ADP + phosphate + H(+)</text>
        <dbReference type="Rhea" id="RHEA:13065"/>
        <dbReference type="ChEBI" id="CHEBI:15377"/>
        <dbReference type="ChEBI" id="CHEBI:15378"/>
        <dbReference type="ChEBI" id="CHEBI:30616"/>
        <dbReference type="ChEBI" id="CHEBI:43474"/>
        <dbReference type="ChEBI" id="CHEBI:456216"/>
        <dbReference type="EC" id="5.6.2.4"/>
    </reaction>
</comment>
<evidence type="ECO:0000256" key="11">
    <source>
        <dbReference type="HAMAP-Rule" id="MF_00983"/>
    </source>
</evidence>
<keyword evidence="7 11" id="KW-0862">Zinc</keyword>
<comment type="subunit">
    <text evidence="11">Component of the replication restart primosome.</text>
</comment>
<dbReference type="Pfam" id="PF17764">
    <property type="entry name" value="PriA_3primeBD"/>
    <property type="match status" value="1"/>
</dbReference>
<dbReference type="EC" id="5.6.2.4" evidence="11"/>
<keyword evidence="9 11" id="KW-0238">DNA-binding</keyword>
<dbReference type="NCBIfam" id="TIGR00595">
    <property type="entry name" value="priA"/>
    <property type="match status" value="1"/>
</dbReference>
<feature type="binding site" evidence="11">
    <location>
        <position position="554"/>
    </location>
    <ligand>
        <name>Zn(2+)</name>
        <dbReference type="ChEBI" id="CHEBI:29105"/>
        <label>2</label>
    </ligand>
</feature>
<sequence length="827" mass="93501">MGRCTAVRGVFIVAKVAISRASYSFDALYSYSVPEELAQKVKSGVRVLVPFGRGNRKAVGFVARTYTEAEYNDKLKPVISVVDGESLVTEEMMRIIMWLKENTFCTYYDAYKSVVPTGFSYTFSQHYSLVNTYIDEDTLNEDEKNVVDFLRCAKSQREIDSFLDVHNDARKKKTVDSLVDKGYVEISDALKRKVGDENVSMVRLSDEYVSGEIQTTLTPKQTLVVKLLEEGGCASVKEVCYMTNCTSSILKRLADKKVIVQYKYEVMRDAIGELGERQDPDDIILNDEQSAAYEGIMGLIKAEKPAGALLYGVTGSGKTSVFIKLIRSVMDMGKTAVMLVPEISLTPQMLGKFKSLFGDKIAVMHSSLSLGQRTDEFKRVMRGEARIVIGTRSAIFAPVTNVGIIIMDEEGEPSYKSDSTPRYHARDVAIQRCGYNNCVLLMASATPSLESFYYAQKGRYHLFELKNRYSKSPLPAVEIVDMQEEAAEGNDSLLSRVMCDKLTEVLAKKEQAILLLNRRGYTTYITCMDCRQPVACPNCNIPLTYHKKNDRYMCHYCGYTMDNIEHCPQCGSQRLKSSGVGTQRVEDELERLFPQARLLRMDADTTSSRYSYEENFKAFEKGEYDIMLGTQMIAKGLNFPNVTMVGVISLDKALFTGDFRSYERTFSLLTQVAGRSGRGDKPGVAYIQTFVPDHYVLNLAAEQNYDEFYKEEIALRKSLTYPPFCDICVIGFSAPLESKVIGASRWVTQLIKEYISQHKVNFPLRALGPAPCTFEMINNRYRYRLILKTRNTANFREMIKHVLGEFYKNKDYQTVRIYADINGDIGL</sequence>
<feature type="domain" description="Helicase C-terminal" evidence="13">
    <location>
        <begin position="562"/>
        <end position="716"/>
    </location>
</feature>
<comment type="catalytic activity">
    <reaction evidence="11">
        <text>Couples ATP hydrolysis with the unwinding of duplex DNA by translocating in the 3'-5' direction.</text>
        <dbReference type="EC" id="5.6.2.4"/>
    </reaction>
</comment>
<dbReference type="GO" id="GO:0016787">
    <property type="term" value="F:hydrolase activity"/>
    <property type="evidence" value="ECO:0007669"/>
    <property type="project" value="UniProtKB-KW"/>
</dbReference>
<dbReference type="SMART" id="SM00490">
    <property type="entry name" value="HELICc"/>
    <property type="match status" value="1"/>
</dbReference>
<dbReference type="PROSITE" id="PS51194">
    <property type="entry name" value="HELICASE_CTER"/>
    <property type="match status" value="1"/>
</dbReference>
<dbReference type="SUPFAM" id="SSF52540">
    <property type="entry name" value="P-loop containing nucleoside triphosphate hydrolases"/>
    <property type="match status" value="2"/>
</dbReference>
<proteinExistence type="inferred from homology"/>
<feature type="binding site" evidence="11">
    <location>
        <position position="557"/>
    </location>
    <ligand>
        <name>Zn(2+)</name>
        <dbReference type="ChEBI" id="CHEBI:29105"/>
        <label>2</label>
    </ligand>
</feature>
<protein>
    <recommendedName>
        <fullName evidence="11">Replication restart protein PriA</fullName>
    </recommendedName>
    <alternativeName>
        <fullName evidence="11">ATP-dependent DNA helicase PriA</fullName>
        <ecNumber evidence="11">5.6.2.4</ecNumber>
    </alternativeName>
    <alternativeName>
        <fullName evidence="11">DNA 3'-5' helicase PriA</fullName>
    </alternativeName>
</protein>
<dbReference type="Proteomes" id="UP000027600">
    <property type="component" value="Chromosome I"/>
</dbReference>
<dbReference type="CDD" id="cd17929">
    <property type="entry name" value="DEXHc_priA"/>
    <property type="match status" value="1"/>
</dbReference>
<dbReference type="NCBIfam" id="NF004066">
    <property type="entry name" value="PRK05580.1-3"/>
    <property type="match status" value="1"/>
</dbReference>
<dbReference type="Pfam" id="PF18319">
    <property type="entry name" value="Zn_ribbon_PriA"/>
    <property type="match status" value="1"/>
</dbReference>
<keyword evidence="2 11" id="KW-0235">DNA replication</keyword>
<evidence type="ECO:0000256" key="10">
    <source>
        <dbReference type="ARBA" id="ARBA00023235"/>
    </source>
</evidence>
<evidence type="ECO:0000256" key="8">
    <source>
        <dbReference type="ARBA" id="ARBA00022840"/>
    </source>
</evidence>
<feature type="binding site" evidence="11">
    <location>
        <position position="570"/>
    </location>
    <ligand>
        <name>Zn(2+)</name>
        <dbReference type="ChEBI" id="CHEBI:29105"/>
        <label>1</label>
    </ligand>
</feature>
<evidence type="ECO:0000313" key="15">
    <source>
        <dbReference type="Proteomes" id="UP000027600"/>
    </source>
</evidence>
<dbReference type="InterPro" id="IPR041222">
    <property type="entry name" value="PriA_3primeBD"/>
</dbReference>
<name>A0ABP1WFX3_9FIRM</name>
<gene>
    <name evidence="11 14" type="primary">priA</name>
    <name evidence="14" type="ORF">RBI_I01005</name>
</gene>
<dbReference type="PANTHER" id="PTHR30580">
    <property type="entry name" value="PRIMOSOMAL PROTEIN N"/>
    <property type="match status" value="1"/>
</dbReference>
<evidence type="ECO:0000313" key="14">
    <source>
        <dbReference type="EMBL" id="CCO04720.1"/>
    </source>
</evidence>
<evidence type="ECO:0000256" key="7">
    <source>
        <dbReference type="ARBA" id="ARBA00022833"/>
    </source>
</evidence>
<dbReference type="CDD" id="cd18804">
    <property type="entry name" value="SF2_C_priA"/>
    <property type="match status" value="1"/>
</dbReference>
<feature type="binding site" evidence="11">
    <location>
        <position position="567"/>
    </location>
    <ligand>
        <name>Zn(2+)</name>
        <dbReference type="ChEBI" id="CHEBI:29105"/>
        <label>1</label>
    </ligand>
</feature>
<dbReference type="HAMAP" id="MF_00983">
    <property type="entry name" value="PriA"/>
    <property type="match status" value="1"/>
</dbReference>
<keyword evidence="15" id="KW-1185">Reference proteome</keyword>
<dbReference type="EMBL" id="HF545616">
    <property type="protein sequence ID" value="CCO04720.1"/>
    <property type="molecule type" value="Genomic_DNA"/>
</dbReference>
<keyword evidence="6 11" id="KW-0347">Helicase</keyword>
<comment type="cofactor">
    <cofactor evidence="11">
        <name>Zn(2+)</name>
        <dbReference type="ChEBI" id="CHEBI:29105"/>
    </cofactor>
    <text evidence="11">Binds 2 zinc ions per subunit.</text>
</comment>
<keyword evidence="1 11" id="KW-0639">Primosome</keyword>
<evidence type="ECO:0000256" key="5">
    <source>
        <dbReference type="ARBA" id="ARBA00022801"/>
    </source>
</evidence>
<dbReference type="PANTHER" id="PTHR30580:SF0">
    <property type="entry name" value="PRIMOSOMAL PROTEIN N"/>
    <property type="match status" value="1"/>
</dbReference>
<evidence type="ECO:0000256" key="1">
    <source>
        <dbReference type="ARBA" id="ARBA00022515"/>
    </source>
</evidence>
<feature type="binding site" evidence="11">
    <location>
        <position position="536"/>
    </location>
    <ligand>
        <name>Zn(2+)</name>
        <dbReference type="ChEBI" id="CHEBI:29105"/>
        <label>2</label>
    </ligand>
</feature>
<keyword evidence="5 11" id="KW-0378">Hydrolase</keyword>
<dbReference type="Pfam" id="PF18074">
    <property type="entry name" value="PriA_C"/>
    <property type="match status" value="1"/>
</dbReference>
<dbReference type="InterPro" id="IPR001650">
    <property type="entry name" value="Helicase_C-like"/>
</dbReference>
<comment type="similarity">
    <text evidence="11">Belongs to the helicase family. PriA subfamily.</text>
</comment>
<feature type="binding site" evidence="11">
    <location>
        <position position="539"/>
    </location>
    <ligand>
        <name>Zn(2+)</name>
        <dbReference type="ChEBI" id="CHEBI:29105"/>
        <label>2</label>
    </ligand>
</feature>
<keyword evidence="3 11" id="KW-0479">Metal-binding</keyword>
<dbReference type="InterPro" id="IPR027417">
    <property type="entry name" value="P-loop_NTPase"/>
</dbReference>
<evidence type="ECO:0000256" key="2">
    <source>
        <dbReference type="ARBA" id="ARBA00022705"/>
    </source>
</evidence>
<dbReference type="InterPro" id="IPR040498">
    <property type="entry name" value="PriA_CRR"/>
</dbReference>
<dbReference type="Pfam" id="PF00271">
    <property type="entry name" value="Helicase_C"/>
    <property type="match status" value="1"/>
</dbReference>
<accession>A0ABP1WFX3</accession>
<evidence type="ECO:0000259" key="13">
    <source>
        <dbReference type="PROSITE" id="PS51194"/>
    </source>
</evidence>
<keyword evidence="10 11" id="KW-0413">Isomerase</keyword>
<evidence type="ECO:0000256" key="4">
    <source>
        <dbReference type="ARBA" id="ARBA00022741"/>
    </source>
</evidence>
<feature type="binding site" evidence="11">
    <location>
        <position position="527"/>
    </location>
    <ligand>
        <name>Zn(2+)</name>
        <dbReference type="ChEBI" id="CHEBI:29105"/>
        <label>1</label>
    </ligand>
</feature>
<keyword evidence="8 11" id="KW-0067">ATP-binding</keyword>
<reference evidence="14 15" key="1">
    <citation type="journal article" date="2014" name="Int. J. Syst. Evol. Microbiol.">
        <title>Complete genome of a new Firmicutes species belonging to the dominant human colonic microbiota ('Ruminococcus bicirculans') reveals two chromosomes and a selective capacity to utilize plant glucans.</title>
        <authorList>
            <consortium name="NISC Comparative Sequencing Program"/>
            <person name="Wegmann U."/>
            <person name="Louis P."/>
            <person name="Goesmann A."/>
            <person name="Henrissat B."/>
            <person name="Duncan S.H."/>
            <person name="Flint H.J."/>
        </authorList>
    </citation>
    <scope>NUCLEOTIDE SEQUENCE [LARGE SCALE GENOMIC DNA]</scope>
    <source>
        <strain evidence="14 15">80/3</strain>
    </source>
</reference>
<dbReference type="InterPro" id="IPR011545">
    <property type="entry name" value="DEAD/DEAH_box_helicase_dom"/>
</dbReference>
<dbReference type="Gene3D" id="3.40.50.300">
    <property type="entry name" value="P-loop containing nucleotide triphosphate hydrolases"/>
    <property type="match status" value="2"/>
</dbReference>
<evidence type="ECO:0000259" key="12">
    <source>
        <dbReference type="PROSITE" id="PS51192"/>
    </source>
</evidence>
<evidence type="ECO:0000256" key="9">
    <source>
        <dbReference type="ARBA" id="ARBA00023125"/>
    </source>
</evidence>
<dbReference type="PROSITE" id="PS51192">
    <property type="entry name" value="HELICASE_ATP_BIND_1"/>
    <property type="match status" value="1"/>
</dbReference>
<feature type="domain" description="Helicase ATP-binding" evidence="12">
    <location>
        <begin position="299"/>
        <end position="465"/>
    </location>
</feature>
<dbReference type="InterPro" id="IPR041236">
    <property type="entry name" value="PriA_C"/>
</dbReference>
<dbReference type="SMART" id="SM00487">
    <property type="entry name" value="DEXDc"/>
    <property type="match status" value="1"/>
</dbReference>
<evidence type="ECO:0000256" key="3">
    <source>
        <dbReference type="ARBA" id="ARBA00022723"/>
    </source>
</evidence>
<dbReference type="InterPro" id="IPR005259">
    <property type="entry name" value="PriA"/>
</dbReference>
<feature type="binding site" evidence="11">
    <location>
        <position position="530"/>
    </location>
    <ligand>
        <name>Zn(2+)</name>
        <dbReference type="ChEBI" id="CHEBI:29105"/>
        <label>1</label>
    </ligand>
</feature>
<comment type="function">
    <text evidence="11">Initiates the restart of stalled replication forks, which reloads the replicative helicase on sites other than the origin of replication. Recognizes and binds to abandoned replication forks and remodels them to uncover a helicase loading site. Promotes assembly of the primosome at these replication forks.</text>
</comment>
<dbReference type="Pfam" id="PF00270">
    <property type="entry name" value="DEAD"/>
    <property type="match status" value="1"/>
</dbReference>
<evidence type="ECO:0000256" key="6">
    <source>
        <dbReference type="ARBA" id="ARBA00022806"/>
    </source>
</evidence>
<keyword evidence="4 11" id="KW-0547">Nucleotide-binding</keyword>
<dbReference type="InterPro" id="IPR014001">
    <property type="entry name" value="Helicase_ATP-bd"/>
</dbReference>
<organism evidence="14 15">
    <name type="scientific">Ruminococcus bicirculans</name>
    <name type="common">ex Wegman et al. 2014</name>
    <dbReference type="NCBI Taxonomy" id="1160721"/>
    <lineage>
        <taxon>Bacteria</taxon>
        <taxon>Bacillati</taxon>
        <taxon>Bacillota</taxon>
        <taxon>Clostridia</taxon>
        <taxon>Eubacteriales</taxon>
        <taxon>Oscillospiraceae</taxon>
        <taxon>Ruminococcus</taxon>
    </lineage>
</organism>
<dbReference type="Gene3D" id="3.40.1440.60">
    <property type="entry name" value="PriA, 3(prime) DNA-binding domain"/>
    <property type="match status" value="1"/>
</dbReference>
<dbReference type="InterPro" id="IPR042115">
    <property type="entry name" value="PriA_3primeBD_sf"/>
</dbReference>